<dbReference type="Pfam" id="PF08002">
    <property type="entry name" value="DUF1697"/>
    <property type="match status" value="1"/>
</dbReference>
<keyword evidence="2" id="KW-1185">Reference proteome</keyword>
<reference evidence="1" key="1">
    <citation type="submission" date="2021-01" db="EMBL/GenBank/DDBJ databases">
        <title>KCTC 19127 draft genome.</title>
        <authorList>
            <person name="An D."/>
        </authorList>
    </citation>
    <scope>NUCLEOTIDE SEQUENCE</scope>
    <source>
        <strain evidence="1">KCTC 19127</strain>
    </source>
</reference>
<evidence type="ECO:0000313" key="1">
    <source>
        <dbReference type="EMBL" id="MBM9475386.1"/>
    </source>
</evidence>
<dbReference type="AlphaFoldDB" id="A0A938YCZ3"/>
<dbReference type="Gene3D" id="3.30.70.1280">
    <property type="entry name" value="SP0830-like domains"/>
    <property type="match status" value="1"/>
</dbReference>
<gene>
    <name evidence="1" type="ORF">JL107_02905</name>
</gene>
<dbReference type="InterPro" id="IPR012545">
    <property type="entry name" value="DUF1697"/>
</dbReference>
<dbReference type="Proteomes" id="UP000663801">
    <property type="component" value="Unassembled WGS sequence"/>
</dbReference>
<dbReference type="RefSeq" id="WP_205255538.1">
    <property type="nucleotide sequence ID" value="NZ_BAAAPV010000003.1"/>
</dbReference>
<dbReference type="PANTHER" id="PTHR36439:SF1">
    <property type="entry name" value="DUF1697 DOMAIN-CONTAINING PROTEIN"/>
    <property type="match status" value="1"/>
</dbReference>
<dbReference type="PIRSF" id="PIRSF008502">
    <property type="entry name" value="UCP008502"/>
    <property type="match status" value="1"/>
</dbReference>
<proteinExistence type="predicted"/>
<dbReference type="PANTHER" id="PTHR36439">
    <property type="entry name" value="BLL4334 PROTEIN"/>
    <property type="match status" value="1"/>
</dbReference>
<dbReference type="SUPFAM" id="SSF160379">
    <property type="entry name" value="SP0830-like"/>
    <property type="match status" value="1"/>
</dbReference>
<name>A0A938YCZ3_9ACTN</name>
<accession>A0A938YCZ3</accession>
<comment type="caution">
    <text evidence="1">The sequence shown here is derived from an EMBL/GenBank/DDBJ whole genome shotgun (WGS) entry which is preliminary data.</text>
</comment>
<organism evidence="1 2">
    <name type="scientific">Nakamurella flavida</name>
    <dbReference type="NCBI Taxonomy" id="363630"/>
    <lineage>
        <taxon>Bacteria</taxon>
        <taxon>Bacillati</taxon>
        <taxon>Actinomycetota</taxon>
        <taxon>Actinomycetes</taxon>
        <taxon>Nakamurellales</taxon>
        <taxon>Nakamurellaceae</taxon>
        <taxon>Nakamurella</taxon>
    </lineage>
</organism>
<sequence>MPPTRPLVVLLRGINVGRANRLAMADFRAVLTELGLQDVQTVLQSGNAIGRAGGDPADHERTVHDALAARGLTVAVLVREVADLALAVDQDPLAVLATDPSRHLIGFLAEPLTADARTRLTDALQTAQDSVLDAGDRFAVVGDHVFLWCPHGVSRSPFGTVPWPARAGVVATLRNARTVRSLLDRAAALG</sequence>
<dbReference type="EMBL" id="JAERWL010000003">
    <property type="protein sequence ID" value="MBM9475386.1"/>
    <property type="molecule type" value="Genomic_DNA"/>
</dbReference>
<protein>
    <submittedName>
        <fullName evidence="1">DUF1697 domain-containing protein</fullName>
    </submittedName>
</protein>
<evidence type="ECO:0000313" key="2">
    <source>
        <dbReference type="Proteomes" id="UP000663801"/>
    </source>
</evidence>